<dbReference type="Proteomes" id="UP000722989">
    <property type="component" value="Unassembled WGS sequence"/>
</dbReference>
<gene>
    <name evidence="2" type="ORF">HC031_27075</name>
</gene>
<keyword evidence="1" id="KW-1133">Transmembrane helix</keyword>
<evidence type="ECO:0000313" key="3">
    <source>
        <dbReference type="Proteomes" id="UP000722989"/>
    </source>
</evidence>
<dbReference type="EMBL" id="JAATVY010000029">
    <property type="protein sequence ID" value="NJC73356.1"/>
    <property type="molecule type" value="Genomic_DNA"/>
</dbReference>
<feature type="transmembrane region" description="Helical" evidence="1">
    <location>
        <begin position="100"/>
        <end position="120"/>
    </location>
</feature>
<evidence type="ECO:0008006" key="4">
    <source>
        <dbReference type="Google" id="ProtNLM"/>
    </source>
</evidence>
<feature type="transmembrane region" description="Helical" evidence="1">
    <location>
        <begin position="36"/>
        <end position="59"/>
    </location>
</feature>
<dbReference type="PROSITE" id="PS51257">
    <property type="entry name" value="PROKAR_LIPOPROTEIN"/>
    <property type="match status" value="1"/>
</dbReference>
<keyword evidence="3" id="KW-1185">Reference proteome</keyword>
<keyword evidence="1" id="KW-0472">Membrane</keyword>
<comment type="caution">
    <text evidence="2">The sequence shown here is derived from an EMBL/GenBank/DDBJ whole genome shotgun (WGS) entry which is preliminary data.</text>
</comment>
<name>A0ABX0Y4N2_9ACTN</name>
<sequence>MRRRLNHVPAGLLGCGVVLVAATVIGGVVKGAPGALGAAIGVVGVAVSYLLSGVVVAWADSISPQLTMPVGLATYAIKFTLLAIPLVAFGDSTWPGLHPMAFAIIAAVLGWNAGHIWWAARARIPYVQIDPS</sequence>
<keyword evidence="1" id="KW-0812">Transmembrane</keyword>
<reference evidence="2 3" key="1">
    <citation type="submission" date="2020-03" db="EMBL/GenBank/DDBJ databases">
        <title>WGS of the type strain of Planosporangium spp.</title>
        <authorList>
            <person name="Thawai C."/>
        </authorList>
    </citation>
    <scope>NUCLEOTIDE SEQUENCE [LARGE SCALE GENOMIC DNA]</scope>
    <source>
        <strain evidence="2 3">TBRC 5610</strain>
    </source>
</reference>
<feature type="transmembrane region" description="Helical" evidence="1">
    <location>
        <begin position="66"/>
        <end position="88"/>
    </location>
</feature>
<proteinExistence type="predicted"/>
<evidence type="ECO:0000256" key="1">
    <source>
        <dbReference type="SAM" id="Phobius"/>
    </source>
</evidence>
<evidence type="ECO:0000313" key="2">
    <source>
        <dbReference type="EMBL" id="NJC73356.1"/>
    </source>
</evidence>
<organism evidence="2 3">
    <name type="scientific">Planosporangium thailandense</name>
    <dbReference type="NCBI Taxonomy" id="765197"/>
    <lineage>
        <taxon>Bacteria</taxon>
        <taxon>Bacillati</taxon>
        <taxon>Actinomycetota</taxon>
        <taxon>Actinomycetes</taxon>
        <taxon>Micromonosporales</taxon>
        <taxon>Micromonosporaceae</taxon>
        <taxon>Planosporangium</taxon>
    </lineage>
</organism>
<protein>
    <recommendedName>
        <fullName evidence="4">ATP synthase protein I</fullName>
    </recommendedName>
</protein>
<accession>A0ABX0Y4N2</accession>